<dbReference type="InterPro" id="IPR002645">
    <property type="entry name" value="STAS_dom"/>
</dbReference>
<feature type="transmembrane region" description="Helical" evidence="5">
    <location>
        <begin position="186"/>
        <end position="208"/>
    </location>
</feature>
<dbReference type="GO" id="GO:0016020">
    <property type="term" value="C:membrane"/>
    <property type="evidence" value="ECO:0007669"/>
    <property type="project" value="UniProtKB-SubCell"/>
</dbReference>
<feature type="transmembrane region" description="Helical" evidence="5">
    <location>
        <begin position="348"/>
        <end position="371"/>
    </location>
</feature>
<evidence type="ECO:0000256" key="3">
    <source>
        <dbReference type="ARBA" id="ARBA00022989"/>
    </source>
</evidence>
<comment type="subcellular location">
    <subcellularLocation>
        <location evidence="1">Membrane</location>
        <topology evidence="1">Multi-pass membrane protein</topology>
    </subcellularLocation>
</comment>
<feature type="domain" description="STAS" evidence="6">
    <location>
        <begin position="534"/>
        <end position="666"/>
    </location>
</feature>
<dbReference type="WBParaSite" id="PTRK_0000847000.1">
    <property type="protein sequence ID" value="PTRK_0000847000.1"/>
    <property type="gene ID" value="PTRK_0000847000"/>
</dbReference>
<dbReference type="InterPro" id="IPR001902">
    <property type="entry name" value="SLC26A/SulP_fam"/>
</dbReference>
<accession>A0A0N4ZK36</accession>
<proteinExistence type="predicted"/>
<feature type="transmembrane region" description="Helical" evidence="5">
    <location>
        <begin position="497"/>
        <end position="514"/>
    </location>
</feature>
<feature type="transmembrane region" description="Helical" evidence="5">
    <location>
        <begin position="124"/>
        <end position="147"/>
    </location>
</feature>
<keyword evidence="7" id="KW-1185">Reference proteome</keyword>
<keyword evidence="4 5" id="KW-0472">Membrane</keyword>
<dbReference type="GO" id="GO:0008271">
    <property type="term" value="F:secondary active sulfate transmembrane transporter activity"/>
    <property type="evidence" value="ECO:0007669"/>
    <property type="project" value="InterPro"/>
</dbReference>
<dbReference type="NCBIfam" id="TIGR00815">
    <property type="entry name" value="sulP"/>
    <property type="match status" value="1"/>
</dbReference>
<feature type="transmembrane region" description="Helical" evidence="5">
    <location>
        <begin position="82"/>
        <end position="104"/>
    </location>
</feature>
<name>A0A0N4ZK36_PARTI</name>
<evidence type="ECO:0000256" key="2">
    <source>
        <dbReference type="ARBA" id="ARBA00022692"/>
    </source>
</evidence>
<sequence length="680" mass="76409">MSIQTDGDLSSDDSVVYSVTRSALTQKQFDDAYKQPSKEINFTDKIKSLPSKMCTTNKCFSIDYIMSWIPILRWIKQYNKKWISADIAAGITIAIMNVPQSMAYAQLAKLSPVVGLYTSFIPPLLYAILGTSRHISLGMFAVVALMVGTAQQNYYFNNNLTHDNITSIFSGELDPRTLNLLTPLEVTVTLTFLSGISMLVMSIFQLHVLTTYLSDELVGGFTTGAACHVFASQFPKLFDIHIKTESGLFILFKIAIDFFTNITTTNFASLITSVICIAILYIGKEYINPIVKKKLPMPLPFELFVVIGTTLLSYFIGFNKEFNMHIVKKVPTGYPAPVPPKFSAIPDLFLNGITISIVIYAITFSCGKIFAKKHDYTTDAKQELFALSVIEIVASFFSCHPASGSLSRATVNSQMGCRSQLGSIISAISILLVILWAGPLLEPLPLCVLSCIIVVALQTMFKQFLEVPNLFRKSFIDFSIWSITFLAVFLWDVSQGLIIGIGFALLTVIFRIQWPKTVMLAKIGNTDIYKDVSRYQHSDEIPYVCIYRFDAPLIFINCDNFKTKINTLLVNSNLENNKIYDCENTNISSLKSKKYLIVDCTGITTIDYMGVKCFEEIYFDLKKLEIDLLLAGCKFPLRKMFENCGTYIKISKDYFFPSIHDAVLYAEHLTKHHKSKNIQL</sequence>
<evidence type="ECO:0000256" key="1">
    <source>
        <dbReference type="ARBA" id="ARBA00004141"/>
    </source>
</evidence>
<feature type="transmembrane region" description="Helical" evidence="5">
    <location>
        <begin position="421"/>
        <end position="437"/>
    </location>
</feature>
<dbReference type="PANTHER" id="PTHR11814">
    <property type="entry name" value="SULFATE TRANSPORTER"/>
    <property type="match status" value="1"/>
</dbReference>
<dbReference type="AlphaFoldDB" id="A0A0N4ZK36"/>
<dbReference type="Pfam" id="PF00916">
    <property type="entry name" value="Sulfate_transp"/>
    <property type="match status" value="1"/>
</dbReference>
<dbReference type="PROSITE" id="PS01130">
    <property type="entry name" value="SLC26A"/>
    <property type="match status" value="1"/>
</dbReference>
<reference evidence="8" key="1">
    <citation type="submission" date="2017-02" db="UniProtKB">
        <authorList>
            <consortium name="WormBaseParasite"/>
        </authorList>
    </citation>
    <scope>IDENTIFICATION</scope>
</reference>
<protein>
    <submittedName>
        <fullName evidence="8">STAS domain-containing protein</fullName>
    </submittedName>
</protein>
<evidence type="ECO:0000259" key="6">
    <source>
        <dbReference type="PROSITE" id="PS50801"/>
    </source>
</evidence>
<dbReference type="Proteomes" id="UP000038045">
    <property type="component" value="Unplaced"/>
</dbReference>
<dbReference type="Gene3D" id="3.30.750.24">
    <property type="entry name" value="STAS domain"/>
    <property type="match status" value="1"/>
</dbReference>
<dbReference type="InterPro" id="IPR011547">
    <property type="entry name" value="SLC26A/SulP_dom"/>
</dbReference>
<organism evidence="7 8">
    <name type="scientific">Parastrongyloides trichosuri</name>
    <name type="common">Possum-specific nematode worm</name>
    <dbReference type="NCBI Taxonomy" id="131310"/>
    <lineage>
        <taxon>Eukaryota</taxon>
        <taxon>Metazoa</taxon>
        <taxon>Ecdysozoa</taxon>
        <taxon>Nematoda</taxon>
        <taxon>Chromadorea</taxon>
        <taxon>Rhabditida</taxon>
        <taxon>Tylenchina</taxon>
        <taxon>Panagrolaimomorpha</taxon>
        <taxon>Strongyloidoidea</taxon>
        <taxon>Strongyloididae</taxon>
        <taxon>Parastrongyloides</taxon>
    </lineage>
</organism>
<evidence type="ECO:0000313" key="7">
    <source>
        <dbReference type="Proteomes" id="UP000038045"/>
    </source>
</evidence>
<keyword evidence="2 5" id="KW-0812">Transmembrane</keyword>
<keyword evidence="3 5" id="KW-1133">Transmembrane helix</keyword>
<dbReference type="Pfam" id="PF01740">
    <property type="entry name" value="STAS"/>
    <property type="match status" value="1"/>
</dbReference>
<evidence type="ECO:0000256" key="5">
    <source>
        <dbReference type="SAM" id="Phobius"/>
    </source>
</evidence>
<dbReference type="PROSITE" id="PS50801">
    <property type="entry name" value="STAS"/>
    <property type="match status" value="1"/>
</dbReference>
<dbReference type="SUPFAM" id="SSF52091">
    <property type="entry name" value="SpoIIaa-like"/>
    <property type="match status" value="1"/>
</dbReference>
<dbReference type="InterPro" id="IPR036513">
    <property type="entry name" value="STAS_dom_sf"/>
</dbReference>
<evidence type="ECO:0000313" key="8">
    <source>
        <dbReference type="WBParaSite" id="PTRK_0000847000.1"/>
    </source>
</evidence>
<evidence type="ECO:0000256" key="4">
    <source>
        <dbReference type="ARBA" id="ARBA00023136"/>
    </source>
</evidence>
<feature type="transmembrane region" description="Helical" evidence="5">
    <location>
        <begin position="299"/>
        <end position="318"/>
    </location>
</feature>
<dbReference type="InterPro" id="IPR018045">
    <property type="entry name" value="S04_transporter_CS"/>
</dbReference>
<feature type="transmembrane region" description="Helical" evidence="5">
    <location>
        <begin position="267"/>
        <end position="287"/>
    </location>
</feature>
<dbReference type="CDD" id="cd07042">
    <property type="entry name" value="STAS_SulP_like_sulfate_transporter"/>
    <property type="match status" value="1"/>
</dbReference>
<dbReference type="STRING" id="131310.A0A0N4ZK36"/>